<evidence type="ECO:0000256" key="1">
    <source>
        <dbReference type="SAM" id="MobiDB-lite"/>
    </source>
</evidence>
<proteinExistence type="predicted"/>
<feature type="domain" description="Autotransporter" evidence="2">
    <location>
        <begin position="826"/>
        <end position="1103"/>
    </location>
</feature>
<dbReference type="SMART" id="SM00869">
    <property type="entry name" value="Autotransporter"/>
    <property type="match status" value="1"/>
</dbReference>
<dbReference type="Gene3D" id="2.160.20.20">
    <property type="match status" value="1"/>
</dbReference>
<gene>
    <name evidence="3" type="ORF">SAMN04488498_12526</name>
</gene>
<feature type="compositionally biased region" description="Pro residues" evidence="1">
    <location>
        <begin position="704"/>
        <end position="744"/>
    </location>
</feature>
<dbReference type="InterPro" id="IPR036709">
    <property type="entry name" value="Autotransporte_beta_dom_sf"/>
</dbReference>
<dbReference type="InterPro" id="IPR005546">
    <property type="entry name" value="Autotransporte_beta"/>
</dbReference>
<dbReference type="InterPro" id="IPR011050">
    <property type="entry name" value="Pectin_lyase_fold/virulence"/>
</dbReference>
<dbReference type="Pfam" id="PF18883">
    <property type="entry name" value="AC_1"/>
    <property type="match status" value="1"/>
</dbReference>
<keyword evidence="4" id="KW-1185">Reference proteome</keyword>
<dbReference type="InterPro" id="IPR043990">
    <property type="entry name" value="AC_1"/>
</dbReference>
<dbReference type="PROSITE" id="PS51208">
    <property type="entry name" value="AUTOTRANSPORTER"/>
    <property type="match status" value="1"/>
</dbReference>
<dbReference type="SUPFAM" id="SSF103515">
    <property type="entry name" value="Autotransporter"/>
    <property type="match status" value="1"/>
</dbReference>
<name>A0A1I4ECR1_9HYPH</name>
<dbReference type="InterPro" id="IPR003991">
    <property type="entry name" value="Pertactin_virulence_factor"/>
</dbReference>
<dbReference type="EMBL" id="FOSL01000025">
    <property type="protein sequence ID" value="SFL03535.1"/>
    <property type="molecule type" value="Genomic_DNA"/>
</dbReference>
<dbReference type="AlphaFoldDB" id="A0A1I4ECR1"/>
<dbReference type="CDD" id="cd01344">
    <property type="entry name" value="PL2_Passenger_AT"/>
    <property type="match status" value="1"/>
</dbReference>
<protein>
    <submittedName>
        <fullName evidence="3">Type V secretory pathway, adhesin AidA</fullName>
    </submittedName>
</protein>
<feature type="region of interest" description="Disordered" evidence="1">
    <location>
        <begin position="702"/>
        <end position="761"/>
    </location>
</feature>
<evidence type="ECO:0000259" key="2">
    <source>
        <dbReference type="PROSITE" id="PS51208"/>
    </source>
</evidence>
<evidence type="ECO:0000313" key="3">
    <source>
        <dbReference type="EMBL" id="SFL03535.1"/>
    </source>
</evidence>
<dbReference type="Pfam" id="PF03797">
    <property type="entry name" value="Autotransporter"/>
    <property type="match status" value="1"/>
</dbReference>
<evidence type="ECO:0000313" key="4">
    <source>
        <dbReference type="Proteomes" id="UP000323300"/>
    </source>
</evidence>
<accession>A0A1I4ECR1</accession>
<organism evidence="3 4">
    <name type="scientific">Neomesorhizobium albiziae</name>
    <dbReference type="NCBI Taxonomy" id="335020"/>
    <lineage>
        <taxon>Bacteria</taxon>
        <taxon>Pseudomonadati</taxon>
        <taxon>Pseudomonadota</taxon>
        <taxon>Alphaproteobacteria</taxon>
        <taxon>Hyphomicrobiales</taxon>
        <taxon>Phyllobacteriaceae</taxon>
        <taxon>Neomesorhizobium</taxon>
    </lineage>
</organism>
<dbReference type="PRINTS" id="PR01484">
    <property type="entry name" value="PRTACTNFAMLY"/>
</dbReference>
<dbReference type="InterPro" id="IPR012332">
    <property type="entry name" value="Autotransporter_pectin_lyase_C"/>
</dbReference>
<feature type="region of interest" description="Disordered" evidence="1">
    <location>
        <begin position="1"/>
        <end position="20"/>
    </location>
</feature>
<dbReference type="Gene3D" id="2.40.128.130">
    <property type="entry name" value="Autotransporter beta-domain"/>
    <property type="match status" value="1"/>
</dbReference>
<dbReference type="Proteomes" id="UP000323300">
    <property type="component" value="Unassembled WGS sequence"/>
</dbReference>
<reference evidence="3 4" key="1">
    <citation type="submission" date="2016-10" db="EMBL/GenBank/DDBJ databases">
        <authorList>
            <person name="Varghese N."/>
            <person name="Submissions S."/>
        </authorList>
    </citation>
    <scope>NUCLEOTIDE SEQUENCE [LARGE SCALE GENOMIC DNA]</scope>
    <source>
        <strain evidence="3 4">DSM 21822</strain>
    </source>
</reference>
<sequence length="1103" mass="112153">MRRQSFVSEQVGPHTLSHPPCDRASWHHAVAVVLAGGAIGGLLLCLATGKAHADCQPNPPASGDTVICAGPAPTTVPVNAPAATGVTVNINPDATITGTGPLFALGQGARITNHGSIQVISTGSGAVGVIADANSIVSNFGTIATSGFNSLSAFGFADNVVLRNEAGAQISISGDSAAGLLIGGGNNSTLFNAGRITLNTFQGGGLFAQEGSGHILVNAATGMIESNLDLAFGMNAQGGFSSGAGTDFLLLNEGTIITRGQASHGMLLNELTSSSAINSGSITTSGGSSETVNRAFGMFSFEGGGNTLLNTATGIITASGLGSSGMEMFGGSGNLLRNEGTLNISGAGAHGIYVLSGTANTLDNRGTLNITGPRGNGLRADDGGNTLLNSGSILVGGSDAFGVFMQGTANTLTNSGTIRATGVNADGVVSNTVAGSFAVTIENTGSIVSDRRFAVRGVNGQETVVNSGLIGSGVGTAIDLRAGNDSVILRTGSQINGLADGGAGSDRVILEGTGTATNEFRNFETLRMTGTDWTWLGSGAFLDTQIESGVLRVNGLLTSPVTVQAGTTLAGTGVVAGNVFNQGVVSPGNSIGTLTINGNYVGQGGTLLIESVLGDDSSPSDKLVIGGGVASGSTPMQVVNVGGTGALTTGNGIPVVEAVNAGTTALDAFMLAGRVAAGAYEYALYRGGLDVGTEADWFLRSTAPPVPEPVPEPEPGVPDPPPPGEPVPPPGSPPPPPVPAPTAFPPLGSTPSGPTPPMVFPPIVPTPGRAVPPPSPGATRVVADVVPLYRIEVPTYAAIPPVAHHLALSTLGTFHERRGEQVLLNDAGWLPTVWGRVFGQDVDMKSDGTVAPSFDGTLFGFQAGADLFGWESTTDHHDRVGLFIGHARIDGDVKGQALGWNDLQVGDADVNGTSLGAYWTHVGPTDWYLDGVLMGTWFGGDSTSLAGVGIDVDGTAVTASLEGGYPIALTPEWTLEPQAQLIWQHLSLDDQADRFSTVSFDSDDAVTGRLGFRLQGNFQTEAANFQPYFKANLWHNFDADQRIIFAETPIVTEIGGTALELGGGVVAKLSESTSLFATADYTTNLGSEKLRVFEGNLGISVKW</sequence>
<dbReference type="SUPFAM" id="SSF51126">
    <property type="entry name" value="Pectin lyase-like"/>
    <property type="match status" value="1"/>
</dbReference>